<dbReference type="InterPro" id="IPR048328">
    <property type="entry name" value="Dyp_perox_C"/>
</dbReference>
<dbReference type="SUPFAM" id="SSF54909">
    <property type="entry name" value="Dimeric alpha+beta barrel"/>
    <property type="match status" value="1"/>
</dbReference>
<evidence type="ECO:0000256" key="9">
    <source>
        <dbReference type="SAM" id="MobiDB-lite"/>
    </source>
</evidence>
<organism evidence="13 14">
    <name type="scientific">Corynebacterium guangdongense</name>
    <dbReference type="NCBI Taxonomy" id="1783348"/>
    <lineage>
        <taxon>Bacteria</taxon>
        <taxon>Bacillati</taxon>
        <taxon>Actinomycetota</taxon>
        <taxon>Actinomycetes</taxon>
        <taxon>Mycobacteriales</taxon>
        <taxon>Corynebacteriaceae</taxon>
        <taxon>Corynebacterium</taxon>
    </lineage>
</organism>
<evidence type="ECO:0000313" key="14">
    <source>
        <dbReference type="Proteomes" id="UP001180840"/>
    </source>
</evidence>
<feature type="domain" description="Dyp-type peroxidase C-terminal" evidence="12">
    <location>
        <begin position="218"/>
        <end position="392"/>
    </location>
</feature>
<reference evidence="13" key="1">
    <citation type="submission" date="2023-07" db="EMBL/GenBank/DDBJ databases">
        <title>Sequencing the genomes of 1000 actinobacteria strains.</title>
        <authorList>
            <person name="Klenk H.-P."/>
        </authorList>
    </citation>
    <scope>NUCLEOTIDE SEQUENCE</scope>
    <source>
        <strain evidence="13">DSM 107476</strain>
    </source>
</reference>
<proteinExistence type="inferred from homology"/>
<dbReference type="NCBIfam" id="TIGR01413">
    <property type="entry name" value="Dyp_perox_fam"/>
    <property type="match status" value="1"/>
</dbReference>
<feature type="region of interest" description="Disordered" evidence="9">
    <location>
        <begin position="269"/>
        <end position="289"/>
    </location>
</feature>
<keyword evidence="3" id="KW-0349">Heme</keyword>
<dbReference type="PANTHER" id="PTHR30521:SF4">
    <property type="entry name" value="DEFERROCHELATASE"/>
    <property type="match status" value="1"/>
</dbReference>
<keyword evidence="14" id="KW-1185">Reference proteome</keyword>
<keyword evidence="6 13" id="KW-0560">Oxidoreductase</keyword>
<dbReference type="PANTHER" id="PTHR30521">
    <property type="entry name" value="DEFERROCHELATASE/PEROXIDASE"/>
    <property type="match status" value="1"/>
</dbReference>
<dbReference type="InterPro" id="IPR048327">
    <property type="entry name" value="Dyp_perox_N"/>
</dbReference>
<evidence type="ECO:0000313" key="13">
    <source>
        <dbReference type="EMBL" id="MDR7329474.1"/>
    </source>
</evidence>
<dbReference type="Pfam" id="PF04261">
    <property type="entry name" value="Dyp_perox_N"/>
    <property type="match status" value="1"/>
</dbReference>
<dbReference type="GO" id="GO:0004601">
    <property type="term" value="F:peroxidase activity"/>
    <property type="evidence" value="ECO:0007669"/>
    <property type="project" value="UniProtKB-KW"/>
</dbReference>
<keyword evidence="4" id="KW-0479">Metal-binding</keyword>
<evidence type="ECO:0000256" key="8">
    <source>
        <dbReference type="ARBA" id="ARBA00025737"/>
    </source>
</evidence>
<evidence type="ECO:0000256" key="7">
    <source>
        <dbReference type="ARBA" id="ARBA00023004"/>
    </source>
</evidence>
<dbReference type="InterPro" id="IPR011008">
    <property type="entry name" value="Dimeric_a/b-barrel"/>
</dbReference>
<feature type="chain" id="PRO_5047179307" evidence="10">
    <location>
        <begin position="22"/>
        <end position="405"/>
    </location>
</feature>
<dbReference type="EMBL" id="JAVDXZ010000001">
    <property type="protein sequence ID" value="MDR7329474.1"/>
    <property type="molecule type" value="Genomic_DNA"/>
</dbReference>
<evidence type="ECO:0000256" key="4">
    <source>
        <dbReference type="ARBA" id="ARBA00022723"/>
    </source>
</evidence>
<dbReference type="PROSITE" id="PS51404">
    <property type="entry name" value="DYP_PEROXIDASE"/>
    <property type="match status" value="1"/>
</dbReference>
<evidence type="ECO:0000256" key="1">
    <source>
        <dbReference type="ARBA" id="ARBA00001970"/>
    </source>
</evidence>
<comment type="cofactor">
    <cofactor evidence="1">
        <name>heme b</name>
        <dbReference type="ChEBI" id="CHEBI:60344"/>
    </cofactor>
</comment>
<protein>
    <submittedName>
        <fullName evidence="13">Dye decolorizing peroxidase</fullName>
        <ecNumber evidence="13">1.11.1.19</ecNumber>
    </submittedName>
</protein>
<comment type="similarity">
    <text evidence="8">Belongs to the DyP-type peroxidase family.</text>
</comment>
<keyword evidence="5 10" id="KW-0732">Signal</keyword>
<evidence type="ECO:0000256" key="6">
    <source>
        <dbReference type="ARBA" id="ARBA00023002"/>
    </source>
</evidence>
<sequence length="405" mass="43807">MTGFATHIARRKFLAGASATAAAGALTACSTAPVPSGASGTPAGEEGSEGTVTPALGEATVDFDGVHQAGVVTPAQAHLNLVGFNFVEGGVDREGLTRLMRSWTEDARRLTGGAAPVGSLEPEMVRAPANLTFTVGFGPRAVELAGAAPLAEIPAFSRDQLEEKWGQTDLVLQICGDDPLTVSHATRHMVRTSPTYATPTWMQQGFLHASGTRRPGETPRNLFGQLDGTVNPRTAGEQDEQVWREDGSTVMVVRRIRMDMDEWEMLDRTSREESMGRTLDTGAPLSGGGEFDAPDYGATDRYGLPVIDPASHMARARPAEGHPEQRMLRRAYNYDLPPEADGLSNSGLVFICFQRDPDEQFTPVQQRLDDLDRLNTWITHIGSAVYWIPPGTTEDAFWAQRFLAV</sequence>
<feature type="region of interest" description="Disordered" evidence="9">
    <location>
        <begin position="30"/>
        <end position="52"/>
    </location>
</feature>
<evidence type="ECO:0000259" key="11">
    <source>
        <dbReference type="Pfam" id="PF04261"/>
    </source>
</evidence>
<comment type="caution">
    <text evidence="13">The sequence shown here is derived from an EMBL/GenBank/DDBJ whole genome shotgun (WGS) entry which is preliminary data.</text>
</comment>
<gene>
    <name evidence="13" type="ORF">J2S39_001150</name>
</gene>
<evidence type="ECO:0000256" key="10">
    <source>
        <dbReference type="SAM" id="SignalP"/>
    </source>
</evidence>
<evidence type="ECO:0000256" key="2">
    <source>
        <dbReference type="ARBA" id="ARBA00022559"/>
    </source>
</evidence>
<evidence type="ECO:0000259" key="12">
    <source>
        <dbReference type="Pfam" id="PF20628"/>
    </source>
</evidence>
<keyword evidence="2 13" id="KW-0575">Peroxidase</keyword>
<accession>A0ABU1ZX11</accession>
<feature type="signal peptide" evidence="10">
    <location>
        <begin position="1"/>
        <end position="21"/>
    </location>
</feature>
<dbReference type="Pfam" id="PF20628">
    <property type="entry name" value="Dyp_perox_C"/>
    <property type="match status" value="1"/>
</dbReference>
<keyword evidence="7" id="KW-0408">Iron</keyword>
<feature type="domain" description="Dyp-type peroxidase N-terminal" evidence="11">
    <location>
        <begin position="68"/>
        <end position="206"/>
    </location>
</feature>
<evidence type="ECO:0000256" key="5">
    <source>
        <dbReference type="ARBA" id="ARBA00022729"/>
    </source>
</evidence>
<dbReference type="PROSITE" id="PS51318">
    <property type="entry name" value="TAT"/>
    <property type="match status" value="1"/>
</dbReference>
<dbReference type="EC" id="1.11.1.19" evidence="13"/>
<dbReference type="InterPro" id="IPR006311">
    <property type="entry name" value="TAT_signal"/>
</dbReference>
<dbReference type="Proteomes" id="UP001180840">
    <property type="component" value="Unassembled WGS sequence"/>
</dbReference>
<dbReference type="RefSeq" id="WP_290194257.1">
    <property type="nucleotide sequence ID" value="NZ_CP047654.1"/>
</dbReference>
<name>A0ABU1ZX11_9CORY</name>
<evidence type="ECO:0000256" key="3">
    <source>
        <dbReference type="ARBA" id="ARBA00022617"/>
    </source>
</evidence>
<dbReference type="InterPro" id="IPR006314">
    <property type="entry name" value="Dyp_peroxidase"/>
</dbReference>